<evidence type="ECO:0000256" key="2">
    <source>
        <dbReference type="ARBA" id="ARBA00022475"/>
    </source>
</evidence>
<dbReference type="RefSeq" id="WP_320422919.1">
    <property type="nucleotide sequence ID" value="NZ_JAXCLA010000003.1"/>
</dbReference>
<sequence length="221" mass="23895">MKSVRIWDLPTRLFHWALVLCVCISVVSAKLGGNAMEWHMRCGYTVLALLAFRILWGLVGGRWSRFSSFVRGPVTLKRYLRGELQAGEHAGHNPLGALSVLLMLLWLLVQVATGLVADDEIATTGPLVRFVSGKLSSLATGWHAGAGQWGLYALIALHIGAIVFYAVRKGDKLVTAMFSGDKRFAGEVVATRDSWATRVFALALLAACAVAVYLLVSLGNG</sequence>
<dbReference type="Pfam" id="PF01292">
    <property type="entry name" value="Ni_hydr_CYTB"/>
    <property type="match status" value="1"/>
</dbReference>
<accession>A0ABU5DFV9</accession>
<feature type="transmembrane region" description="Helical" evidence="6">
    <location>
        <begin position="95"/>
        <end position="117"/>
    </location>
</feature>
<proteinExistence type="predicted"/>
<feature type="domain" description="Cytochrome b561 bacterial/Ni-hydrogenase" evidence="7">
    <location>
        <begin position="7"/>
        <end position="180"/>
    </location>
</feature>
<dbReference type="InterPro" id="IPR051542">
    <property type="entry name" value="Hydrogenase_cytochrome"/>
</dbReference>
<keyword evidence="3 6" id="KW-0812">Transmembrane</keyword>
<evidence type="ECO:0000259" key="7">
    <source>
        <dbReference type="Pfam" id="PF01292"/>
    </source>
</evidence>
<evidence type="ECO:0000256" key="4">
    <source>
        <dbReference type="ARBA" id="ARBA00022989"/>
    </source>
</evidence>
<protein>
    <submittedName>
        <fullName evidence="8">Cytochrome b/b6 domain-containing protein</fullName>
    </submittedName>
</protein>
<keyword evidence="2" id="KW-1003">Cell membrane</keyword>
<keyword evidence="4 6" id="KW-1133">Transmembrane helix</keyword>
<comment type="caution">
    <text evidence="8">The sequence shown here is derived from an EMBL/GenBank/DDBJ whole genome shotgun (WGS) entry which is preliminary data.</text>
</comment>
<feature type="transmembrane region" description="Helical" evidence="6">
    <location>
        <begin position="149"/>
        <end position="167"/>
    </location>
</feature>
<reference evidence="8 9" key="1">
    <citation type="submission" date="2023-11" db="EMBL/GenBank/DDBJ databases">
        <title>Paucibacter sp. nov., isolated from fresh soil in Korea.</title>
        <authorList>
            <person name="Le N.T.T."/>
        </authorList>
    </citation>
    <scope>NUCLEOTIDE SEQUENCE [LARGE SCALE GENOMIC DNA]</scope>
    <source>
        <strain evidence="8 9">R3-3</strain>
    </source>
</reference>
<evidence type="ECO:0000313" key="9">
    <source>
        <dbReference type="Proteomes" id="UP001285263"/>
    </source>
</evidence>
<evidence type="ECO:0000256" key="1">
    <source>
        <dbReference type="ARBA" id="ARBA00004651"/>
    </source>
</evidence>
<dbReference type="Proteomes" id="UP001285263">
    <property type="component" value="Unassembled WGS sequence"/>
</dbReference>
<evidence type="ECO:0000256" key="6">
    <source>
        <dbReference type="SAM" id="Phobius"/>
    </source>
</evidence>
<dbReference type="InterPro" id="IPR016174">
    <property type="entry name" value="Di-haem_cyt_TM"/>
</dbReference>
<feature type="transmembrane region" description="Helical" evidence="6">
    <location>
        <begin position="38"/>
        <end position="59"/>
    </location>
</feature>
<dbReference type="InterPro" id="IPR011577">
    <property type="entry name" value="Cyt_b561_bac/Ni-Hgenase"/>
</dbReference>
<dbReference type="PANTHER" id="PTHR30485:SF2">
    <property type="entry name" value="BLL0597 PROTEIN"/>
    <property type="match status" value="1"/>
</dbReference>
<dbReference type="PANTHER" id="PTHR30485">
    <property type="entry name" value="NI/FE-HYDROGENASE 1 B-TYPE CYTOCHROME SUBUNIT"/>
    <property type="match status" value="1"/>
</dbReference>
<evidence type="ECO:0000313" key="8">
    <source>
        <dbReference type="EMBL" id="MDY0745014.1"/>
    </source>
</evidence>
<feature type="transmembrane region" description="Helical" evidence="6">
    <location>
        <begin position="199"/>
        <end position="218"/>
    </location>
</feature>
<name>A0ABU5DFV9_9BURK</name>
<dbReference type="EMBL" id="JAXCLA010000003">
    <property type="protein sequence ID" value="MDY0745014.1"/>
    <property type="molecule type" value="Genomic_DNA"/>
</dbReference>
<keyword evidence="9" id="KW-1185">Reference proteome</keyword>
<evidence type="ECO:0000256" key="3">
    <source>
        <dbReference type="ARBA" id="ARBA00022692"/>
    </source>
</evidence>
<dbReference type="Gene3D" id="1.20.950.20">
    <property type="entry name" value="Transmembrane di-heme cytochromes, Chain C"/>
    <property type="match status" value="1"/>
</dbReference>
<dbReference type="SUPFAM" id="SSF81342">
    <property type="entry name" value="Transmembrane di-heme cytochromes"/>
    <property type="match status" value="1"/>
</dbReference>
<comment type="subcellular location">
    <subcellularLocation>
        <location evidence="1">Cell membrane</location>
        <topology evidence="1">Multi-pass membrane protein</topology>
    </subcellularLocation>
</comment>
<gene>
    <name evidence="8" type="ORF">SNE35_10870</name>
</gene>
<organism evidence="8 9">
    <name type="scientific">Roseateles agri</name>
    <dbReference type="NCBI Taxonomy" id="3098619"/>
    <lineage>
        <taxon>Bacteria</taxon>
        <taxon>Pseudomonadati</taxon>
        <taxon>Pseudomonadota</taxon>
        <taxon>Betaproteobacteria</taxon>
        <taxon>Burkholderiales</taxon>
        <taxon>Sphaerotilaceae</taxon>
        <taxon>Roseateles</taxon>
    </lineage>
</organism>
<evidence type="ECO:0000256" key="5">
    <source>
        <dbReference type="ARBA" id="ARBA00023136"/>
    </source>
</evidence>
<keyword evidence="5 6" id="KW-0472">Membrane</keyword>